<keyword evidence="3" id="KW-1185">Reference proteome</keyword>
<dbReference type="Proteomes" id="UP001483898">
    <property type="component" value="Chromosome"/>
</dbReference>
<dbReference type="EMBL" id="CP128414">
    <property type="protein sequence ID" value="WZX02071.1"/>
    <property type="molecule type" value="Genomic_DNA"/>
</dbReference>
<evidence type="ECO:0000256" key="1">
    <source>
        <dbReference type="SAM" id="Coils"/>
    </source>
</evidence>
<reference evidence="2" key="1">
    <citation type="submission" date="2023-06" db="EMBL/GenBank/DDBJ databases">
        <title>Complete Genome of Candidatus Phytoplasma asteris M8.</title>
        <authorList>
            <person name="Toth R."/>
            <person name="Ilic A.-M."/>
            <person name="Huettel B."/>
            <person name="Duduk B."/>
            <person name="Kube M."/>
        </authorList>
    </citation>
    <scope>NUCLEOTIDE SEQUENCE [LARGE SCALE GENOMIC DNA]</scope>
    <source>
        <strain evidence="2">M8</strain>
    </source>
</reference>
<dbReference type="RefSeq" id="WP_342386582.1">
    <property type="nucleotide sequence ID" value="NZ_CP128414.1"/>
</dbReference>
<keyword evidence="1" id="KW-0175">Coiled coil</keyword>
<evidence type="ECO:0000313" key="3">
    <source>
        <dbReference type="Proteomes" id="UP001483898"/>
    </source>
</evidence>
<gene>
    <name evidence="2" type="ORF">QN326_00300</name>
</gene>
<sequence length="135" mass="16150">MYNAVVNENKESAPMITKETLDSYCNDIEHDLAKLEADKKDYQKKLEEYKDKLQNDKIEEAFGQSIEVVRKIDSQEKSVIDEYKKIIKELDHKKDEIEDIDKLRIDKFALETDELEFKIKERDIIREEIRQQKPN</sequence>
<accession>A0ABZ3CFR8</accession>
<name>A0ABZ3CFR8_9MOLU</name>
<evidence type="ECO:0000313" key="2">
    <source>
        <dbReference type="EMBL" id="WZX02071.1"/>
    </source>
</evidence>
<organism evidence="2 3">
    <name type="scientific">Candidatus Phytoplasma asteris</name>
    <dbReference type="NCBI Taxonomy" id="85620"/>
    <lineage>
        <taxon>Bacteria</taxon>
        <taxon>Bacillati</taxon>
        <taxon>Mycoplasmatota</taxon>
        <taxon>Mollicutes</taxon>
        <taxon>Acholeplasmatales</taxon>
        <taxon>Acholeplasmataceae</taxon>
        <taxon>Candidatus Phytoplasma</taxon>
        <taxon>16SrI (Aster yellows group)</taxon>
    </lineage>
</organism>
<protein>
    <submittedName>
        <fullName evidence="2">Uncharacterized protein</fullName>
    </submittedName>
</protein>
<proteinExistence type="predicted"/>
<feature type="coiled-coil region" evidence="1">
    <location>
        <begin position="25"/>
        <end position="103"/>
    </location>
</feature>